<proteinExistence type="predicted"/>
<reference evidence="1" key="1">
    <citation type="submission" date="2022-08" db="EMBL/GenBank/DDBJ databases">
        <title>A Global Phylogenomic Analysis of the Shiitake Genus Lentinula.</title>
        <authorList>
            <consortium name="DOE Joint Genome Institute"/>
            <person name="Sierra-Patev S."/>
            <person name="Min B."/>
            <person name="Naranjo-Ortiz M."/>
            <person name="Looney B."/>
            <person name="Konkel Z."/>
            <person name="Slot J.C."/>
            <person name="Sakamoto Y."/>
            <person name="Steenwyk J.L."/>
            <person name="Rokas A."/>
            <person name="Carro J."/>
            <person name="Camarero S."/>
            <person name="Ferreira P."/>
            <person name="Molpeceres G."/>
            <person name="Ruiz-Duenas F.J."/>
            <person name="Serrano A."/>
            <person name="Henrissat B."/>
            <person name="Drula E."/>
            <person name="Hughes K.W."/>
            <person name="Mata J.L."/>
            <person name="Ishikawa N.K."/>
            <person name="Vargas-Isla R."/>
            <person name="Ushijima S."/>
            <person name="Smith C.A."/>
            <person name="Ahrendt S."/>
            <person name="Andreopoulos W."/>
            <person name="He G."/>
            <person name="Labutti K."/>
            <person name="Lipzen A."/>
            <person name="Ng V."/>
            <person name="Riley R."/>
            <person name="Sandor L."/>
            <person name="Barry K."/>
            <person name="Martinez A.T."/>
            <person name="Xiao Y."/>
            <person name="Gibbons J.G."/>
            <person name="Terashima K."/>
            <person name="Grigoriev I.V."/>
            <person name="Hibbett D.S."/>
        </authorList>
    </citation>
    <scope>NUCLEOTIDE SEQUENCE</scope>
    <source>
        <strain evidence="1">JLM2183</strain>
    </source>
</reference>
<sequence>MLASGAPQIITSEVAMMSAVSHLNLRAPKVLARASYFKNPVRIPYNIMKDVDGVSLGDDWMNRDMRGIPVATMILQVCIPMFRSARPLFNQLGSLYFTNDHPSSRSLLAPEQIGRFPGLEDTITVGPIADVHFTTHIVSSGVHGTISRTIFSQEEIPKIELGVAHESVIYLLEFWTS</sequence>
<organism evidence="1 2">
    <name type="scientific">Lentinula aciculospora</name>
    <dbReference type="NCBI Taxonomy" id="153920"/>
    <lineage>
        <taxon>Eukaryota</taxon>
        <taxon>Fungi</taxon>
        <taxon>Dikarya</taxon>
        <taxon>Basidiomycota</taxon>
        <taxon>Agaricomycotina</taxon>
        <taxon>Agaricomycetes</taxon>
        <taxon>Agaricomycetidae</taxon>
        <taxon>Agaricales</taxon>
        <taxon>Marasmiineae</taxon>
        <taxon>Omphalotaceae</taxon>
        <taxon>Lentinula</taxon>
    </lineage>
</organism>
<evidence type="ECO:0000313" key="2">
    <source>
        <dbReference type="Proteomes" id="UP001150266"/>
    </source>
</evidence>
<comment type="caution">
    <text evidence="1">The sequence shown here is derived from an EMBL/GenBank/DDBJ whole genome shotgun (WGS) entry which is preliminary data.</text>
</comment>
<evidence type="ECO:0000313" key="1">
    <source>
        <dbReference type="EMBL" id="KAJ4485713.1"/>
    </source>
</evidence>
<dbReference type="OrthoDB" id="2831558at2759"/>
<gene>
    <name evidence="1" type="ORF">J3R30DRAFT_1396594</name>
</gene>
<dbReference type="GO" id="GO:0005739">
    <property type="term" value="C:mitochondrion"/>
    <property type="evidence" value="ECO:0007669"/>
    <property type="project" value="TreeGrafter"/>
</dbReference>
<dbReference type="Proteomes" id="UP001150266">
    <property type="component" value="Unassembled WGS sequence"/>
</dbReference>
<dbReference type="PANTHER" id="PTHR36091">
    <property type="entry name" value="ALTERED INHERITANCE OF MITOCHONDRIA PROTEIN 9, MITOCHONDRIAL"/>
    <property type="match status" value="1"/>
</dbReference>
<dbReference type="EMBL" id="JAOTPV010000003">
    <property type="protein sequence ID" value="KAJ4485713.1"/>
    <property type="molecule type" value="Genomic_DNA"/>
</dbReference>
<accession>A0A9W9APB2</accession>
<dbReference type="PANTHER" id="PTHR36091:SF1">
    <property type="entry name" value="ALTERED INHERITANCE OF MITOCHONDRIA PROTEIN 9, MITOCHONDRIAL"/>
    <property type="match status" value="1"/>
</dbReference>
<protein>
    <submittedName>
        <fullName evidence="1">Uncharacterized protein</fullName>
    </submittedName>
</protein>
<dbReference type="InterPro" id="IPR051035">
    <property type="entry name" value="Mito_inheritance_9"/>
</dbReference>
<name>A0A9W9APB2_9AGAR</name>
<dbReference type="AlphaFoldDB" id="A0A9W9APB2"/>
<keyword evidence="2" id="KW-1185">Reference proteome</keyword>